<keyword evidence="3" id="KW-1185">Reference proteome</keyword>
<evidence type="ECO:0000256" key="1">
    <source>
        <dbReference type="SAM" id="MobiDB-lite"/>
    </source>
</evidence>
<evidence type="ECO:0000313" key="3">
    <source>
        <dbReference type="Proteomes" id="UP000002668"/>
    </source>
</evidence>
<dbReference type="HOGENOM" id="CLU_2085255_0_0_1"/>
<gene>
    <name evidence="2" type="ORF">LEMA_P057600.1</name>
</gene>
<accession>E4ZHF6</accession>
<proteinExistence type="predicted"/>
<dbReference type="InParanoid" id="E4ZHF6"/>
<dbReference type="EMBL" id="FP929065">
    <property type="protein sequence ID" value="CBX90726.1"/>
    <property type="molecule type" value="Genomic_DNA"/>
</dbReference>
<reference evidence="3" key="1">
    <citation type="journal article" date="2011" name="Nat. Commun.">
        <title>Effector diversification within compartments of the Leptosphaeria maculans genome affected by Repeat-Induced Point mutations.</title>
        <authorList>
            <person name="Rouxel T."/>
            <person name="Grandaubert J."/>
            <person name="Hane J.K."/>
            <person name="Hoede C."/>
            <person name="van de Wouw A.P."/>
            <person name="Couloux A."/>
            <person name="Dominguez V."/>
            <person name="Anthouard V."/>
            <person name="Bally P."/>
            <person name="Bourras S."/>
            <person name="Cozijnsen A.J."/>
            <person name="Ciuffetti L.M."/>
            <person name="Degrave A."/>
            <person name="Dilmaghani A."/>
            <person name="Duret L."/>
            <person name="Fudal I."/>
            <person name="Goodwin S.B."/>
            <person name="Gout L."/>
            <person name="Glaser N."/>
            <person name="Linglin J."/>
            <person name="Kema G.H.J."/>
            <person name="Lapalu N."/>
            <person name="Lawrence C.B."/>
            <person name="May K."/>
            <person name="Meyer M."/>
            <person name="Ollivier B."/>
            <person name="Poulain J."/>
            <person name="Schoch C.L."/>
            <person name="Simon A."/>
            <person name="Spatafora J.W."/>
            <person name="Stachowiak A."/>
            <person name="Turgeon B.G."/>
            <person name="Tyler B.M."/>
            <person name="Vincent D."/>
            <person name="Weissenbach J."/>
            <person name="Amselem J."/>
            <person name="Quesneville H."/>
            <person name="Oliver R.P."/>
            <person name="Wincker P."/>
            <person name="Balesdent M.-H."/>
            <person name="Howlett B.J."/>
        </authorList>
    </citation>
    <scope>NUCLEOTIDE SEQUENCE [LARGE SCALE GENOMIC DNA]</scope>
    <source>
        <strain evidence="3">JN3 / isolate v23.1.3 / race Av1-4-5-6-7-8</strain>
    </source>
</reference>
<feature type="compositionally biased region" description="Polar residues" evidence="1">
    <location>
        <begin position="53"/>
        <end position="64"/>
    </location>
</feature>
<protein>
    <submittedName>
        <fullName evidence="2">Predicted protein</fullName>
    </submittedName>
</protein>
<dbReference type="VEuPathDB" id="FungiDB:LEMA_P057600.1"/>
<evidence type="ECO:0000313" key="2">
    <source>
        <dbReference type="EMBL" id="CBX90726.1"/>
    </source>
</evidence>
<dbReference type="AlphaFoldDB" id="E4ZHF6"/>
<sequence>MPVHIRFSLTMRISNPAPFLHCKDFLEKVPMTIPSLCKNLQTPSKRKRPPAILSTSTSLSTDPVFRPQSQLESFTFLPRERGRVVLKHTTSLTLIILGCETHDDSQSLLCNGQARRQ</sequence>
<organism evidence="3">
    <name type="scientific">Leptosphaeria maculans (strain JN3 / isolate v23.1.3 / race Av1-4-5-6-7-8)</name>
    <name type="common">Blackleg fungus</name>
    <name type="synonym">Phoma lingam</name>
    <dbReference type="NCBI Taxonomy" id="985895"/>
    <lineage>
        <taxon>Eukaryota</taxon>
        <taxon>Fungi</taxon>
        <taxon>Dikarya</taxon>
        <taxon>Ascomycota</taxon>
        <taxon>Pezizomycotina</taxon>
        <taxon>Dothideomycetes</taxon>
        <taxon>Pleosporomycetidae</taxon>
        <taxon>Pleosporales</taxon>
        <taxon>Pleosporineae</taxon>
        <taxon>Leptosphaeriaceae</taxon>
        <taxon>Plenodomus</taxon>
        <taxon>Plenodomus lingam/Leptosphaeria maculans species complex</taxon>
    </lineage>
</organism>
<name>E4ZHF6_LEPMJ</name>
<dbReference type="Proteomes" id="UP000002668">
    <property type="component" value="Genome"/>
</dbReference>
<feature type="region of interest" description="Disordered" evidence="1">
    <location>
        <begin position="41"/>
        <end position="64"/>
    </location>
</feature>